<evidence type="ECO:0008006" key="11">
    <source>
        <dbReference type="Google" id="ProtNLM"/>
    </source>
</evidence>
<organism evidence="9 10">
    <name type="scientific">Onchocerca flexuosa</name>
    <dbReference type="NCBI Taxonomy" id="387005"/>
    <lineage>
        <taxon>Eukaryota</taxon>
        <taxon>Metazoa</taxon>
        <taxon>Ecdysozoa</taxon>
        <taxon>Nematoda</taxon>
        <taxon>Chromadorea</taxon>
        <taxon>Rhabditida</taxon>
        <taxon>Spirurina</taxon>
        <taxon>Spiruromorpha</taxon>
        <taxon>Filarioidea</taxon>
        <taxon>Onchocercidae</taxon>
        <taxon>Onchocerca</taxon>
    </lineage>
</organism>
<keyword evidence="10" id="KW-1185">Reference proteome</keyword>
<dbReference type="GO" id="GO:0034058">
    <property type="term" value="P:endosomal vesicle fusion"/>
    <property type="evidence" value="ECO:0007669"/>
    <property type="project" value="TreeGrafter"/>
</dbReference>
<dbReference type="InterPro" id="IPR011990">
    <property type="entry name" value="TPR-like_helical_dom_sf"/>
</dbReference>
<feature type="domain" description="RUN" evidence="8">
    <location>
        <begin position="351"/>
        <end position="536"/>
    </location>
</feature>
<dbReference type="InterPro" id="IPR058732">
    <property type="entry name" value="RUNDC1_M"/>
</dbReference>
<dbReference type="GO" id="GO:0015031">
    <property type="term" value="P:protein transport"/>
    <property type="evidence" value="ECO:0007669"/>
    <property type="project" value="UniProtKB-KW"/>
</dbReference>
<evidence type="ECO:0000313" key="10">
    <source>
        <dbReference type="Proteomes" id="UP000242913"/>
    </source>
</evidence>
<dbReference type="InterPro" id="IPR037213">
    <property type="entry name" value="Run_dom_sf"/>
</dbReference>
<dbReference type="PANTHER" id="PTHR12894:SF27">
    <property type="entry name" value="TRANSFORMING GROWTH FACTOR-BETA RECEPTOR-ASSOCIATED PROTEIN 1"/>
    <property type="match status" value="1"/>
</dbReference>
<sequence>MMVGEDVVDINKLSSTFADKLAPSTSDDESTDVEKWAPAGESSDELQSVQIDEQIRFRELEEEQERLNSSLLSLSTHFAQVQFRLKQISRADASERDRLLKELEDFAFRGCTDLGLEKQMLSPQMDNDKKDDVNQQKERQKILIAHLKEQLEDLEKYAYESGEGDLPSAEVMARQKAVIDKLHEKVQLDLELDKMSQSDLQKKVDEALKKLMNPIKAKEQLVEQLQAQIVDLERFIGFLQTETGERLPNSIASLPIAPTKKSSFMNLIRFNQKFERNQLKQTPQGSHYGQNDGVIDRSDNFSDERARIELAVDATIQVMEKYLLLSVDTDMFHTDLSEKSYDEIFKCSEEEVVTVIRKQLCPAIRDLLEHGMNTVVKHFVNFTSLGCYPGSSHAIRNTSARKLEHVWDVVMYYYDSKFGPEYCDAPIRRLSQSYQLDVVAGRSVTSKQLLLSTIENITSTHSRLKRSSDAMWKALVSAALNEKKLPTWIRTIFCAEQIVEQCFAPWSYVARTGCEDTYQLLEHLHKYNFHLPVDLAVFEGFLYCLIFYIISSFEMVDEYYRLSDVFETVSIFAPDEKVTCVDGTSRTLFVGTSQGRILLMDLSSKNVINALQLSVNVPVARIVAATALDYLIVLSASTIFNVKITTLKPISSSSASNIAHLALNKDPVIADPFALQLALVTNNRYILVCESKADSLEIQKEIRTEENVVALSYNKYCICYALPNAYFVHNILENKTLFLFPYDSHTIRPIIINTDADEFLVNGMQGLGVFATSEGVSSRPPLFWGLSSIVSFAYRSPHVFVLTASSITVYRSASIFSSEQSVVLQRWPFTTGMLLECIDGQLYVCSNANICHLEEILWFDRAQALADSGELDEALRLAENVVSNGQYDEAEILKFNKLRQKVALVLFKRGEFEKFLELAVLSELDPRTVLISFRFLLPFPSGFRSELTKEATESSEESFDGSVAKESIQLTTFLEHYLRTIRKLHWVAGFFRDIDAMLLRLISLRQDALDAKDMSLNLHCTFDDCNEWMRKHKRRKFLITVAFCLLDYNNALTVSRELYNENLWDDGIAELCLQFFPRFDSEQMILEWVEFLLRTHQNDIIDGLKRCPVKLDHSKIVRILQQDRSTLIKYLEEIKSLQNVEFHSMLFSMYIDEINMLLREGKKNEKSCRKGLRTFLIQPNKLNLLDTHAALKNYSHFAVELTLLEGVKEKGSVECLEKLLIDHKDYDAAELFCIHTDTSEHVLRLTLLKFYLRNVASQPEFRSRIINLLNTSGLTSNGAEVLQDIPKECQTKTLNLRMERSGVFSATAQALKSRFKEALKAAHLCIQIDEKTVCTACGAPISNEDAACYPHANQIFHRKCLKS</sequence>
<evidence type="ECO:0000256" key="3">
    <source>
        <dbReference type="ARBA" id="ARBA00022490"/>
    </source>
</evidence>
<feature type="coiled-coil region" evidence="5">
    <location>
        <begin position="130"/>
        <end position="157"/>
    </location>
</feature>
<evidence type="ECO:0000256" key="1">
    <source>
        <dbReference type="ARBA" id="ARBA00004496"/>
    </source>
</evidence>
<feature type="region of interest" description="Disordered" evidence="6">
    <location>
        <begin position="19"/>
        <end position="47"/>
    </location>
</feature>
<gene>
    <name evidence="9" type="ORF">X798_07795</name>
</gene>
<evidence type="ECO:0000256" key="6">
    <source>
        <dbReference type="SAM" id="MobiDB-lite"/>
    </source>
</evidence>
<dbReference type="OrthoDB" id="10258882at2759"/>
<comment type="subcellular location">
    <subcellularLocation>
        <location evidence="1">Cytoplasm</location>
    </subcellularLocation>
</comment>
<dbReference type="InterPro" id="IPR032914">
    <property type="entry name" value="Vam6/VPS39/TRAP1"/>
</dbReference>
<reference evidence="9 10" key="1">
    <citation type="submission" date="2015-12" db="EMBL/GenBank/DDBJ databases">
        <title>Draft genome of the nematode, Onchocerca flexuosa.</title>
        <authorList>
            <person name="Mitreva M."/>
        </authorList>
    </citation>
    <scope>NUCLEOTIDE SEQUENCE [LARGE SCALE GENOMIC DNA]</scope>
    <source>
        <strain evidence="9">Red Deer</strain>
    </source>
</reference>
<dbReference type="CDD" id="cd17683">
    <property type="entry name" value="RUN_RUNDC1"/>
    <property type="match status" value="1"/>
</dbReference>
<evidence type="ECO:0000256" key="5">
    <source>
        <dbReference type="SAM" id="Coils"/>
    </source>
</evidence>
<dbReference type="Pfam" id="PF02759">
    <property type="entry name" value="RUN"/>
    <property type="match status" value="1"/>
</dbReference>
<evidence type="ECO:0000256" key="2">
    <source>
        <dbReference type="ARBA" id="ARBA00022448"/>
    </source>
</evidence>
<dbReference type="PANTHER" id="PTHR12894">
    <property type="entry name" value="CNH DOMAIN CONTAINING"/>
    <property type="match status" value="1"/>
</dbReference>
<feature type="domain" description="CNH" evidence="7">
    <location>
        <begin position="575"/>
        <end position="842"/>
    </location>
</feature>
<dbReference type="PROSITE" id="PS50219">
    <property type="entry name" value="CNH"/>
    <property type="match status" value="1"/>
</dbReference>
<proteinExistence type="predicted"/>
<dbReference type="InterPro" id="IPR004012">
    <property type="entry name" value="Run_dom"/>
</dbReference>
<accession>A0A238BKX1</accession>
<keyword evidence="5" id="KW-0175">Coiled coil</keyword>
<dbReference type="InterPro" id="IPR001180">
    <property type="entry name" value="CNH_dom"/>
</dbReference>
<evidence type="ECO:0000256" key="4">
    <source>
        <dbReference type="ARBA" id="ARBA00022927"/>
    </source>
</evidence>
<keyword evidence="4" id="KW-0653">Protein transport</keyword>
<evidence type="ECO:0000259" key="7">
    <source>
        <dbReference type="PROSITE" id="PS50219"/>
    </source>
</evidence>
<dbReference type="Gene3D" id="1.20.58.900">
    <property type="match status" value="1"/>
</dbReference>
<feature type="coiled-coil region" evidence="5">
    <location>
        <begin position="208"/>
        <end position="242"/>
    </location>
</feature>
<dbReference type="EMBL" id="KZ271527">
    <property type="protein sequence ID" value="OZC05235.1"/>
    <property type="molecule type" value="Genomic_DNA"/>
</dbReference>
<dbReference type="Proteomes" id="UP000242913">
    <property type="component" value="Unassembled WGS sequence"/>
</dbReference>
<dbReference type="GO" id="GO:0006914">
    <property type="term" value="P:autophagy"/>
    <property type="evidence" value="ECO:0007669"/>
    <property type="project" value="TreeGrafter"/>
</dbReference>
<dbReference type="Pfam" id="PF26030">
    <property type="entry name" value="RUNDC1"/>
    <property type="match status" value="1"/>
</dbReference>
<dbReference type="SMART" id="SM00593">
    <property type="entry name" value="RUN"/>
    <property type="match status" value="1"/>
</dbReference>
<name>A0A238BKX1_9BILA</name>
<dbReference type="Gene3D" id="1.25.40.10">
    <property type="entry name" value="Tetratricopeptide repeat domain"/>
    <property type="match status" value="1"/>
</dbReference>
<keyword evidence="3" id="KW-0963">Cytoplasm</keyword>
<dbReference type="PROSITE" id="PS50826">
    <property type="entry name" value="RUN"/>
    <property type="match status" value="1"/>
</dbReference>
<evidence type="ECO:0000313" key="9">
    <source>
        <dbReference type="EMBL" id="OZC05235.1"/>
    </source>
</evidence>
<dbReference type="GO" id="GO:0005737">
    <property type="term" value="C:cytoplasm"/>
    <property type="evidence" value="ECO:0007669"/>
    <property type="project" value="UniProtKB-SubCell"/>
</dbReference>
<protein>
    <recommendedName>
        <fullName evidence="11">CNH domain-containing protein</fullName>
    </recommendedName>
</protein>
<keyword evidence="2" id="KW-0813">Transport</keyword>
<evidence type="ECO:0000259" key="8">
    <source>
        <dbReference type="PROSITE" id="PS50826"/>
    </source>
</evidence>
<dbReference type="GO" id="GO:0016020">
    <property type="term" value="C:membrane"/>
    <property type="evidence" value="ECO:0007669"/>
    <property type="project" value="TreeGrafter"/>
</dbReference>